<comment type="function">
    <text evidence="3 12">Involved in coproporphyrin-dependent heme b biosynthesis. Catalyzes the oxidation of coproporphyrinogen III to coproporphyrin III.</text>
</comment>
<evidence type="ECO:0000256" key="8">
    <source>
        <dbReference type="ARBA" id="ARBA00022630"/>
    </source>
</evidence>
<protein>
    <recommendedName>
        <fullName evidence="7 12">Coproporphyrinogen III oxidase</fullName>
        <ecNumber evidence="6 12">1.3.3.15</ecNumber>
    </recommendedName>
</protein>
<dbReference type="Gene3D" id="3.90.660.20">
    <property type="entry name" value="Protoporphyrinogen oxidase, mitochondrial, domain 2"/>
    <property type="match status" value="1"/>
</dbReference>
<reference evidence="15" key="1">
    <citation type="submission" date="2023-07" db="EMBL/GenBank/DDBJ databases">
        <authorList>
            <person name="Deng Y."/>
            <person name="Zhang Y.-Q."/>
        </authorList>
    </citation>
    <scope>NUCLEOTIDE SEQUENCE [LARGE SCALE GENOMIC DNA]</scope>
    <source>
        <strain evidence="15">CPCC 205710</strain>
    </source>
</reference>
<accession>A0ABT2MBE0</accession>
<evidence type="ECO:0000256" key="9">
    <source>
        <dbReference type="ARBA" id="ARBA00022827"/>
    </source>
</evidence>
<dbReference type="PANTHER" id="PTHR42923">
    <property type="entry name" value="PROTOPORPHYRINOGEN OXIDASE"/>
    <property type="match status" value="1"/>
</dbReference>
<dbReference type="PANTHER" id="PTHR42923:SF3">
    <property type="entry name" value="PROTOPORPHYRINOGEN OXIDASE"/>
    <property type="match status" value="1"/>
</dbReference>
<sequence length="460" mass="47679">MTASYCVVGGGVSGLVAAYRLRVAAGPDASITLFDPADRLGGVLRTERVGGQPMDVGAEAFVARRPEVPALLAELGLAGRQIGATGVRPLIYSQGRLHQMPAGTLQGIPAQPTALAGLVDEATMARIRDEPARPLSWRPGADPAVADLVGDRFGEQVVARSVDPLLAGVYAGSAASIGLRSAIPALAVALDRGARSLTDAVRDALPPPVTGSVFGAIDGGYAVLVDALVRQAGIRWVQVTVERVDRSPRGWQLTDDEGARHHADAVVLAVPAPRLARLVGDVAPRTAAAARRIAVASTALVALALPGGTPIPPQSGVLVASGEQHAREERRIPLRAKAITLSTRKWGQRGNVELVRLSYGRFGDDLARSAGDEELLTWAGQDLATAFGVNTQPVDCHVQRWIDAMPQYGPGHTALVAELRAGLPPDLAVAGAYLDGIGVPACVSSATKAAASLVTSRVAR</sequence>
<gene>
    <name evidence="14" type="ORF">N4S67_14160</name>
</gene>
<dbReference type="InterPro" id="IPR036188">
    <property type="entry name" value="FAD/NAD-bd_sf"/>
</dbReference>
<evidence type="ECO:0000256" key="2">
    <source>
        <dbReference type="ARBA" id="ARBA00001974"/>
    </source>
</evidence>
<keyword evidence="12" id="KW-0963">Cytoplasm</keyword>
<evidence type="ECO:0000313" key="15">
    <source>
        <dbReference type="Proteomes" id="UP001206639"/>
    </source>
</evidence>
<keyword evidence="11 12" id="KW-0350">Heme biosynthesis</keyword>
<dbReference type="InterPro" id="IPR002937">
    <property type="entry name" value="Amino_oxidase"/>
</dbReference>
<comment type="pathway">
    <text evidence="4 12">Porphyrin-containing compound metabolism; protoheme biosynthesis.</text>
</comment>
<dbReference type="InterPro" id="IPR004572">
    <property type="entry name" value="Protoporphyrinogen_oxidase"/>
</dbReference>
<comment type="cofactor">
    <cofactor evidence="2 12">
        <name>FAD</name>
        <dbReference type="ChEBI" id="CHEBI:57692"/>
    </cofactor>
</comment>
<keyword evidence="8 12" id="KW-0285">Flavoprotein</keyword>
<dbReference type="EMBL" id="JAODWD010000003">
    <property type="protein sequence ID" value="MCT7659570.1"/>
    <property type="molecule type" value="Genomic_DNA"/>
</dbReference>
<dbReference type="GO" id="GO:0004729">
    <property type="term" value="F:oxygen-dependent protoporphyrinogen oxidase activity"/>
    <property type="evidence" value="ECO:0007669"/>
    <property type="project" value="UniProtKB-EC"/>
</dbReference>
<dbReference type="InterPro" id="IPR050464">
    <property type="entry name" value="Zeta_carotene_desat/Oxidored"/>
</dbReference>
<evidence type="ECO:0000256" key="4">
    <source>
        <dbReference type="ARBA" id="ARBA00004744"/>
    </source>
</evidence>
<keyword evidence="10 12" id="KW-0560">Oxidoreductase</keyword>
<dbReference type="Gene3D" id="1.10.3110.10">
    <property type="entry name" value="protoporphyrinogen ix oxidase, domain 3"/>
    <property type="match status" value="1"/>
</dbReference>
<dbReference type="Pfam" id="PF01593">
    <property type="entry name" value="Amino_oxidase"/>
    <property type="match status" value="1"/>
</dbReference>
<evidence type="ECO:0000259" key="13">
    <source>
        <dbReference type="Pfam" id="PF01593"/>
    </source>
</evidence>
<comment type="catalytic activity">
    <reaction evidence="1">
        <text>coproporphyrinogen III + 3 O2 = coproporphyrin III + 3 H2O2</text>
        <dbReference type="Rhea" id="RHEA:43436"/>
        <dbReference type="ChEBI" id="CHEBI:15379"/>
        <dbReference type="ChEBI" id="CHEBI:16240"/>
        <dbReference type="ChEBI" id="CHEBI:57309"/>
        <dbReference type="ChEBI" id="CHEBI:131725"/>
        <dbReference type="EC" id="1.3.3.15"/>
    </reaction>
    <physiologicalReaction direction="left-to-right" evidence="1">
        <dbReference type="Rhea" id="RHEA:43437"/>
    </physiologicalReaction>
</comment>
<dbReference type="RefSeq" id="WP_260993604.1">
    <property type="nucleotide sequence ID" value="NZ_JAODWD010000003.1"/>
</dbReference>
<evidence type="ECO:0000256" key="3">
    <source>
        <dbReference type="ARBA" id="ARBA00002185"/>
    </source>
</evidence>
<dbReference type="EC" id="1.3.3.15" evidence="6 12"/>
<evidence type="ECO:0000256" key="1">
    <source>
        <dbReference type="ARBA" id="ARBA00001755"/>
    </source>
</evidence>
<evidence type="ECO:0000256" key="7">
    <source>
        <dbReference type="ARBA" id="ARBA00019046"/>
    </source>
</evidence>
<dbReference type="SUPFAM" id="SSF54373">
    <property type="entry name" value="FAD-linked reductases, C-terminal domain"/>
    <property type="match status" value="1"/>
</dbReference>
<comment type="similarity">
    <text evidence="5 12">Belongs to the protoporphyrinogen/coproporphyrinogen oxidase family. Coproporphyrinogen III oxidase subfamily.</text>
</comment>
<dbReference type="SUPFAM" id="SSF51905">
    <property type="entry name" value="FAD/NAD(P)-binding domain"/>
    <property type="match status" value="1"/>
</dbReference>
<proteinExistence type="inferred from homology"/>
<evidence type="ECO:0000256" key="12">
    <source>
        <dbReference type="RuleBase" id="RU364052"/>
    </source>
</evidence>
<evidence type="ECO:0000256" key="10">
    <source>
        <dbReference type="ARBA" id="ARBA00023002"/>
    </source>
</evidence>
<name>A0ABT2MBE0_9MYCO</name>
<evidence type="ECO:0000256" key="6">
    <source>
        <dbReference type="ARBA" id="ARBA00012402"/>
    </source>
</evidence>
<dbReference type="NCBIfam" id="TIGR00562">
    <property type="entry name" value="proto_IX_ox"/>
    <property type="match status" value="1"/>
</dbReference>
<evidence type="ECO:0000256" key="11">
    <source>
        <dbReference type="ARBA" id="ARBA00023133"/>
    </source>
</evidence>
<comment type="caution">
    <text evidence="14">The sequence shown here is derived from an EMBL/GenBank/DDBJ whole genome shotgun (WGS) entry which is preliminary data.</text>
</comment>
<keyword evidence="9 12" id="KW-0274">FAD</keyword>
<comment type="subcellular location">
    <subcellularLocation>
        <location evidence="12">Cytoplasm</location>
    </subcellularLocation>
</comment>
<keyword evidence="15" id="KW-1185">Reference proteome</keyword>
<evidence type="ECO:0000313" key="14">
    <source>
        <dbReference type="EMBL" id="MCT7659570.1"/>
    </source>
</evidence>
<feature type="domain" description="Amine oxidase" evidence="13">
    <location>
        <begin position="12"/>
        <end position="452"/>
    </location>
</feature>
<dbReference type="Gene3D" id="3.50.50.60">
    <property type="entry name" value="FAD/NAD(P)-binding domain"/>
    <property type="match status" value="1"/>
</dbReference>
<dbReference type="Proteomes" id="UP001206639">
    <property type="component" value="Unassembled WGS sequence"/>
</dbReference>
<evidence type="ECO:0000256" key="5">
    <source>
        <dbReference type="ARBA" id="ARBA00008310"/>
    </source>
</evidence>
<dbReference type="NCBIfam" id="NF008841">
    <property type="entry name" value="PRK11883.1-1"/>
    <property type="match status" value="1"/>
</dbReference>
<organism evidence="14 15">
    <name type="scientific">Mycobacterium deserti</name>
    <dbReference type="NCBI Taxonomy" id="2978347"/>
    <lineage>
        <taxon>Bacteria</taxon>
        <taxon>Bacillati</taxon>
        <taxon>Actinomycetota</taxon>
        <taxon>Actinomycetes</taxon>
        <taxon>Mycobacteriales</taxon>
        <taxon>Mycobacteriaceae</taxon>
        <taxon>Mycobacterium</taxon>
    </lineage>
</organism>